<dbReference type="EMBL" id="VXIV02000616">
    <property type="protein sequence ID" value="KAF6037153.1"/>
    <property type="molecule type" value="Genomic_DNA"/>
</dbReference>
<comment type="caution">
    <text evidence="2">The sequence shown here is derived from an EMBL/GenBank/DDBJ whole genome shotgun (WGS) entry which is preliminary data.</text>
</comment>
<dbReference type="AlphaFoldDB" id="A0A7J7KG29"/>
<protein>
    <submittedName>
        <fullName evidence="2">Uncharacterized protein</fullName>
    </submittedName>
</protein>
<gene>
    <name evidence="2" type="ORF">EB796_004561</name>
</gene>
<proteinExistence type="predicted"/>
<accession>A0A7J7KG29</accession>
<feature type="compositionally biased region" description="Polar residues" evidence="1">
    <location>
        <begin position="69"/>
        <end position="80"/>
    </location>
</feature>
<sequence length="80" mass="8921">MDPVFVRNSQLDIKKISHSEAAGLPVGTIVYIKYFGTDSASGEERWSRRALLSAGGYSKSMLPKEDNQQKQNFYSHPTKG</sequence>
<name>A0A7J7KG29_BUGNE</name>
<evidence type="ECO:0000256" key="1">
    <source>
        <dbReference type="SAM" id="MobiDB-lite"/>
    </source>
</evidence>
<dbReference type="OrthoDB" id="437922at2759"/>
<keyword evidence="3" id="KW-1185">Reference proteome</keyword>
<evidence type="ECO:0000313" key="2">
    <source>
        <dbReference type="EMBL" id="KAF6037153.1"/>
    </source>
</evidence>
<evidence type="ECO:0000313" key="3">
    <source>
        <dbReference type="Proteomes" id="UP000593567"/>
    </source>
</evidence>
<dbReference type="Proteomes" id="UP000593567">
    <property type="component" value="Unassembled WGS sequence"/>
</dbReference>
<organism evidence="2 3">
    <name type="scientific">Bugula neritina</name>
    <name type="common">Brown bryozoan</name>
    <name type="synonym">Sertularia neritina</name>
    <dbReference type="NCBI Taxonomy" id="10212"/>
    <lineage>
        <taxon>Eukaryota</taxon>
        <taxon>Metazoa</taxon>
        <taxon>Spiralia</taxon>
        <taxon>Lophotrochozoa</taxon>
        <taxon>Bryozoa</taxon>
        <taxon>Gymnolaemata</taxon>
        <taxon>Cheilostomatida</taxon>
        <taxon>Flustrina</taxon>
        <taxon>Buguloidea</taxon>
        <taxon>Bugulidae</taxon>
        <taxon>Bugula</taxon>
    </lineage>
</organism>
<feature type="region of interest" description="Disordered" evidence="1">
    <location>
        <begin position="57"/>
        <end position="80"/>
    </location>
</feature>
<reference evidence="2" key="1">
    <citation type="submission" date="2020-06" db="EMBL/GenBank/DDBJ databases">
        <title>Draft genome of Bugula neritina, a colonial animal packing powerful symbionts and potential medicines.</title>
        <authorList>
            <person name="Rayko M."/>
        </authorList>
    </citation>
    <scope>NUCLEOTIDE SEQUENCE [LARGE SCALE GENOMIC DNA]</scope>
    <source>
        <strain evidence="2">Kwan_BN1</strain>
    </source>
</reference>